<dbReference type="VEuPathDB" id="FungiDB:NCU07317"/>
<evidence type="ECO:0000313" key="2">
    <source>
        <dbReference type="Proteomes" id="UP000001805"/>
    </source>
</evidence>
<keyword evidence="2" id="KW-1185">Reference proteome</keyword>
<dbReference type="HOGENOM" id="CLU_727786_0_0_1"/>
<dbReference type="Proteomes" id="UP000001805">
    <property type="component" value="Chromosome 4, Linkage Group IV"/>
</dbReference>
<sequence>MSIDGSRVGIAIAVGGFVCSSLPHVILGISGGFSAGLAGILLKSGAQEIVDPWMLKGSTSAHVFVRAQYMIGSQEQSTLLRTTGAVLFRTKANHKSGLMTNAKRPTSYPLSGSVLSPHQWAPEKKGEWMPRRPRVSRGVRVPLTVQRQAQGKPDGRKLDANKNSGQFNSVDYLVRAMIVANHSSSQAYKPKPVLSMASDLSAVANRPSVETEKGCLLGPLRKRAVAARTVIVRGYWRLTNEHPGQQGDKPHPTHACHLRPPSTYQNRHLFVKAHSIWTINLNTCHFLFKQRDRDVEFTCTWPSPYLAQYTRETEAQGEQVRALRNEVGR</sequence>
<reference evidence="1 2" key="1">
    <citation type="journal article" date="2003" name="Nature">
        <title>The genome sequence of the filamentous fungus Neurospora crassa.</title>
        <authorList>
            <person name="Galagan J.E."/>
            <person name="Calvo S.E."/>
            <person name="Borkovich K.A."/>
            <person name="Selker E.U."/>
            <person name="Read N.D."/>
            <person name="Jaffe D."/>
            <person name="FitzHugh W."/>
            <person name="Ma L.J."/>
            <person name="Smirnov S."/>
            <person name="Purcell S."/>
            <person name="Rehman B."/>
            <person name="Elkins T."/>
            <person name="Engels R."/>
            <person name="Wang S."/>
            <person name="Nielsen C.B."/>
            <person name="Butler J."/>
            <person name="Endrizzi M."/>
            <person name="Qui D."/>
            <person name="Ianakiev P."/>
            <person name="Bell-Pedersen D."/>
            <person name="Nelson M.A."/>
            <person name="Werner-Washburne M."/>
            <person name="Selitrennikoff C.P."/>
            <person name="Kinsey J.A."/>
            <person name="Braun E.L."/>
            <person name="Zelter A."/>
            <person name="Schulte U."/>
            <person name="Kothe G.O."/>
            <person name="Jedd G."/>
            <person name="Mewes W."/>
            <person name="Staben C."/>
            <person name="Marcotte E."/>
            <person name="Greenberg D."/>
            <person name="Roy A."/>
            <person name="Foley K."/>
            <person name="Naylor J."/>
            <person name="Stange-Thomann N."/>
            <person name="Barrett R."/>
            <person name="Gnerre S."/>
            <person name="Kamal M."/>
            <person name="Kamvysselis M."/>
            <person name="Mauceli E."/>
            <person name="Bielke C."/>
            <person name="Rudd S."/>
            <person name="Frishman D."/>
            <person name="Krystofova S."/>
            <person name="Rasmussen C."/>
            <person name="Metzenberg R.L."/>
            <person name="Perkins D.D."/>
            <person name="Kroken S."/>
            <person name="Cogoni C."/>
            <person name="Macino G."/>
            <person name="Catcheside D."/>
            <person name="Li W."/>
            <person name="Pratt R.J."/>
            <person name="Osmani S.A."/>
            <person name="DeSouza C.P."/>
            <person name="Glass L."/>
            <person name="Orbach M.J."/>
            <person name="Berglund J.A."/>
            <person name="Voelker R."/>
            <person name="Yarden O."/>
            <person name="Plamann M."/>
            <person name="Seiler S."/>
            <person name="Dunlap J."/>
            <person name="Radford A."/>
            <person name="Aramayo R."/>
            <person name="Natvig D.O."/>
            <person name="Alex L.A."/>
            <person name="Mannhaupt G."/>
            <person name="Ebbole D.J."/>
            <person name="Freitag M."/>
            <person name="Paulsen I."/>
            <person name="Sachs M.S."/>
            <person name="Lander E.S."/>
            <person name="Nusbaum C."/>
            <person name="Birren B."/>
        </authorList>
    </citation>
    <scope>NUCLEOTIDE SEQUENCE [LARGE SCALE GENOMIC DNA]</scope>
    <source>
        <strain evidence="2">ATCC 24698 / 74-OR23-1A / CBS 708.71 / DSM 1257 / FGSC 987</strain>
    </source>
</reference>
<gene>
    <name evidence="1" type="ORF">NCU07317</name>
</gene>
<dbReference type="GeneID" id="3878623"/>
<dbReference type="OrthoDB" id="10422288at2759"/>
<dbReference type="InParanoid" id="Q7SA45"/>
<name>Q7SA45_NEUCR</name>
<protein>
    <submittedName>
        <fullName evidence="1">Uncharacterized protein</fullName>
    </submittedName>
</protein>
<dbReference type="AlphaFoldDB" id="Q7SA45"/>
<organism evidence="1 2">
    <name type="scientific">Neurospora crassa (strain ATCC 24698 / 74-OR23-1A / CBS 708.71 / DSM 1257 / FGSC 987)</name>
    <dbReference type="NCBI Taxonomy" id="367110"/>
    <lineage>
        <taxon>Eukaryota</taxon>
        <taxon>Fungi</taxon>
        <taxon>Dikarya</taxon>
        <taxon>Ascomycota</taxon>
        <taxon>Pezizomycotina</taxon>
        <taxon>Sordariomycetes</taxon>
        <taxon>Sordariomycetidae</taxon>
        <taxon>Sordariales</taxon>
        <taxon>Sordariaceae</taxon>
        <taxon>Neurospora</taxon>
    </lineage>
</organism>
<dbReference type="OMA" id="THACHLR"/>
<dbReference type="KEGG" id="ncr:NCU07317"/>
<dbReference type="RefSeq" id="XP_962475.1">
    <property type="nucleotide sequence ID" value="XM_957382.2"/>
</dbReference>
<dbReference type="EMBL" id="CM002239">
    <property type="protein sequence ID" value="EAA33239.1"/>
    <property type="molecule type" value="Genomic_DNA"/>
</dbReference>
<proteinExistence type="predicted"/>
<accession>Q7SA45</accession>
<evidence type="ECO:0000313" key="1">
    <source>
        <dbReference type="EMBL" id="EAA33239.1"/>
    </source>
</evidence>
<dbReference type="PaxDb" id="5141-EFNCRP00000007150"/>